<comment type="subcellular location">
    <subcellularLocation>
        <location evidence="1">Cell membrane</location>
        <topology evidence="1">Multi-pass membrane protein</topology>
    </subcellularLocation>
</comment>
<sequence length="708" mass="74028">MLRTSSVPMAERVVGWSVRHRAIAIAGWLTFVALSLLASAVLPGEKASGADPGESGRAKVALSTQQGSELLRENILIQPMSDAAANDLLATLPRDAVTDISGPLISQDGRSGLVTFGLRQPDEQVKAHLKAATDAVAQVAARHPGVRLAQAGDLSLSGVVDKAVSADLERSGLFSLPVTLLILIAVFGALVAASVPLLLAGTAVLAAVGLVGVLQRWMAVNSVTYAMILLIGLAVGVDYTLFFLRRQREERAAGRSESEALRITAKTSGHVVLVSGVTVMLCLGGLLFVGLDNLRGAAIGTALVVGVAMLGSVTMLPALLSLLGDRVNRGRVLRRVPANESRIWTSVARGVVKRPALWGGLAATLLVVLALPALGMRLQDAAVVNSLPRDFPTVDAAVRMQEAFPGSALPARVVIWDTKGANADTPEVRAAIEGLHDEVARSGGLLAEPLAVMKVDKAIVVRVPLAGEGTDELSNRALEALRTKALPATVGKVDGIGFAVSGKTAIPHDMAELVSGRAPLVYLSVGVLAFILIGWAFRSLWIPLVSIVLNLLSIGAAYGALTWIFQDGHLSSVLGFTSYGAVVGWLPMFLFVLLFGLSMDYHIFILSRIRERWRSGASPRDAVVGGIGTSAGVVTSAATIMVAVFAIFVTLNAIEYKMLGTGMAIAILVDATLVRGVLLPAAMALLGDRAWKRSQAPTRAQAPSVSAP</sequence>
<evidence type="ECO:0000256" key="4">
    <source>
        <dbReference type="ARBA" id="ARBA00022989"/>
    </source>
</evidence>
<dbReference type="Proteomes" id="UP000199515">
    <property type="component" value="Unassembled WGS sequence"/>
</dbReference>
<evidence type="ECO:0000259" key="7">
    <source>
        <dbReference type="PROSITE" id="PS50156"/>
    </source>
</evidence>
<reference evidence="8 9" key="1">
    <citation type="submission" date="2016-10" db="EMBL/GenBank/DDBJ databases">
        <authorList>
            <person name="de Groot N.N."/>
        </authorList>
    </citation>
    <scope>NUCLEOTIDE SEQUENCE [LARGE SCALE GENOMIC DNA]</scope>
    <source>
        <strain evidence="8 9">CPCC 202699</strain>
    </source>
</reference>
<dbReference type="GO" id="GO:0005886">
    <property type="term" value="C:plasma membrane"/>
    <property type="evidence" value="ECO:0007669"/>
    <property type="project" value="UniProtKB-SubCell"/>
</dbReference>
<feature type="transmembrane region" description="Helical" evidence="6">
    <location>
        <begin position="520"/>
        <end position="537"/>
    </location>
</feature>
<feature type="transmembrane region" description="Helical" evidence="6">
    <location>
        <begin position="544"/>
        <end position="565"/>
    </location>
</feature>
<feature type="transmembrane region" description="Helical" evidence="6">
    <location>
        <begin position="627"/>
        <end position="651"/>
    </location>
</feature>
<dbReference type="InterPro" id="IPR050545">
    <property type="entry name" value="Mycobact_MmpL"/>
</dbReference>
<dbReference type="AlphaFoldDB" id="A0A1H3HT33"/>
<dbReference type="PANTHER" id="PTHR33406:SF13">
    <property type="entry name" value="MEMBRANE PROTEIN YDFJ"/>
    <property type="match status" value="1"/>
</dbReference>
<proteinExistence type="predicted"/>
<feature type="transmembrane region" description="Helical" evidence="6">
    <location>
        <begin position="223"/>
        <end position="244"/>
    </location>
</feature>
<feature type="transmembrane region" description="Helical" evidence="6">
    <location>
        <begin position="297"/>
        <end position="324"/>
    </location>
</feature>
<evidence type="ECO:0000256" key="1">
    <source>
        <dbReference type="ARBA" id="ARBA00004651"/>
    </source>
</evidence>
<dbReference type="PANTHER" id="PTHR33406">
    <property type="entry name" value="MEMBRANE PROTEIN MJ1562-RELATED"/>
    <property type="match status" value="1"/>
</dbReference>
<dbReference type="PROSITE" id="PS50156">
    <property type="entry name" value="SSD"/>
    <property type="match status" value="1"/>
</dbReference>
<feature type="transmembrane region" description="Helical" evidence="6">
    <location>
        <begin position="585"/>
        <end position="606"/>
    </location>
</feature>
<keyword evidence="5 6" id="KW-0472">Membrane</keyword>
<evidence type="ECO:0000256" key="5">
    <source>
        <dbReference type="ARBA" id="ARBA00023136"/>
    </source>
</evidence>
<feature type="transmembrane region" description="Helical" evidence="6">
    <location>
        <begin position="197"/>
        <end position="217"/>
    </location>
</feature>
<accession>A0A1H3HT33</accession>
<evidence type="ECO:0000256" key="3">
    <source>
        <dbReference type="ARBA" id="ARBA00022692"/>
    </source>
</evidence>
<dbReference type="Pfam" id="PF03176">
    <property type="entry name" value="MMPL"/>
    <property type="match status" value="2"/>
</dbReference>
<keyword evidence="4 6" id="KW-1133">Transmembrane helix</keyword>
<dbReference type="STRING" id="589385.SAMN05421504_104810"/>
<keyword evidence="2" id="KW-1003">Cell membrane</keyword>
<feature type="transmembrane region" description="Helical" evidence="6">
    <location>
        <begin position="356"/>
        <end position="375"/>
    </location>
</feature>
<protein>
    <submittedName>
        <fullName evidence="8">Putative drug exporter of the RND superfamily</fullName>
    </submittedName>
</protein>
<dbReference type="InterPro" id="IPR004869">
    <property type="entry name" value="MMPL_dom"/>
</dbReference>
<keyword evidence="9" id="KW-1185">Reference proteome</keyword>
<feature type="transmembrane region" description="Helical" evidence="6">
    <location>
        <begin position="271"/>
        <end position="291"/>
    </location>
</feature>
<gene>
    <name evidence="8" type="ORF">SAMN05421504_104810</name>
</gene>
<evidence type="ECO:0000313" key="9">
    <source>
        <dbReference type="Proteomes" id="UP000199515"/>
    </source>
</evidence>
<dbReference type="InterPro" id="IPR000731">
    <property type="entry name" value="SSD"/>
</dbReference>
<dbReference type="EMBL" id="FNON01000004">
    <property type="protein sequence ID" value="SDY18633.1"/>
    <property type="molecule type" value="Genomic_DNA"/>
</dbReference>
<organism evidence="8 9">
    <name type="scientific">Amycolatopsis xylanica</name>
    <dbReference type="NCBI Taxonomy" id="589385"/>
    <lineage>
        <taxon>Bacteria</taxon>
        <taxon>Bacillati</taxon>
        <taxon>Actinomycetota</taxon>
        <taxon>Actinomycetes</taxon>
        <taxon>Pseudonocardiales</taxon>
        <taxon>Pseudonocardiaceae</taxon>
        <taxon>Amycolatopsis</taxon>
    </lineage>
</organism>
<evidence type="ECO:0000313" key="8">
    <source>
        <dbReference type="EMBL" id="SDY18633.1"/>
    </source>
</evidence>
<dbReference type="Gene3D" id="1.20.1640.10">
    <property type="entry name" value="Multidrug efflux transporter AcrB transmembrane domain"/>
    <property type="match status" value="2"/>
</dbReference>
<keyword evidence="3 6" id="KW-0812">Transmembrane</keyword>
<feature type="transmembrane region" description="Helical" evidence="6">
    <location>
        <begin position="21"/>
        <end position="42"/>
    </location>
</feature>
<feature type="transmembrane region" description="Helical" evidence="6">
    <location>
        <begin position="172"/>
        <end position="190"/>
    </location>
</feature>
<dbReference type="SUPFAM" id="SSF82866">
    <property type="entry name" value="Multidrug efflux transporter AcrB transmembrane domain"/>
    <property type="match status" value="2"/>
</dbReference>
<evidence type="ECO:0000256" key="6">
    <source>
        <dbReference type="SAM" id="Phobius"/>
    </source>
</evidence>
<name>A0A1H3HT33_9PSEU</name>
<evidence type="ECO:0000256" key="2">
    <source>
        <dbReference type="ARBA" id="ARBA00022475"/>
    </source>
</evidence>
<dbReference type="RefSeq" id="WP_245757462.1">
    <property type="nucleotide sequence ID" value="NZ_FNON01000004.1"/>
</dbReference>
<feature type="transmembrane region" description="Helical" evidence="6">
    <location>
        <begin position="663"/>
        <end position="686"/>
    </location>
</feature>
<feature type="domain" description="SSD" evidence="7">
    <location>
        <begin position="197"/>
        <end position="322"/>
    </location>
</feature>